<dbReference type="Proteomes" id="UP000308886">
    <property type="component" value="Unassembled WGS sequence"/>
</dbReference>
<protein>
    <submittedName>
        <fullName evidence="1">Galactose mutarotase</fullName>
    </submittedName>
</protein>
<comment type="caution">
    <text evidence="1">The sequence shown here is derived from an EMBL/GenBank/DDBJ whole genome shotgun (WGS) entry which is preliminary data.</text>
</comment>
<reference evidence="1" key="1">
    <citation type="submission" date="2019-04" db="EMBL/GenBank/DDBJ databases">
        <title>Microbes associate with the intestines of laboratory mice.</title>
        <authorList>
            <person name="Navarre W."/>
            <person name="Wong E."/>
            <person name="Huang K."/>
            <person name="Tropini C."/>
            <person name="Ng K."/>
            <person name="Yu B."/>
        </authorList>
    </citation>
    <scope>NUCLEOTIDE SEQUENCE</scope>
    <source>
        <strain evidence="1">NM73_A23</strain>
    </source>
</reference>
<gene>
    <name evidence="1" type="ORF">E5358_13015</name>
</gene>
<name>A0AC61QMC2_9BACT</name>
<keyword evidence="2" id="KW-1185">Reference proteome</keyword>
<sequence length="347" mass="38678">MKRLLLTLSLLLTIACIAKGENIKTATLQNGKMKMTVIDYGARIQSLKFCGTDVVLGFDTLANYKERKQNFGAVVGRYIGRILGGHLEIDGKEYKLQTGSNGDCSHGGTPSFSQRQWNIVKKDRKSITLRYISPDGENGFPGELTLDVTYTLLRDALRIDYQATTTAPTVLNPSNHSFFNLTGDLGKDILDESLWIDADSIALYNANKRVTGCMGSVSGTPFDFRTPTAIGKRIDTEDMQLKVTGGYDHCYQLRNNGDLSKPVAKLHDKKTGLYMEVYTTEPAMQIYTANGHRGNIIGKEGKPYVRRNAICFETMHFPDSPNKPQWPSTMLRPGETFRSTTIYKFGK</sequence>
<dbReference type="EMBL" id="SRZC01000026">
    <property type="protein sequence ID" value="TGX80447.1"/>
    <property type="molecule type" value="Genomic_DNA"/>
</dbReference>
<accession>A0AC61QMC2</accession>
<evidence type="ECO:0000313" key="2">
    <source>
        <dbReference type="Proteomes" id="UP000308886"/>
    </source>
</evidence>
<proteinExistence type="predicted"/>
<evidence type="ECO:0000313" key="1">
    <source>
        <dbReference type="EMBL" id="TGX80447.1"/>
    </source>
</evidence>
<organism evidence="1 2">
    <name type="scientific">Palleniella muris</name>
    <dbReference type="NCBI Taxonomy" id="3038145"/>
    <lineage>
        <taxon>Bacteria</taxon>
        <taxon>Pseudomonadati</taxon>
        <taxon>Bacteroidota</taxon>
        <taxon>Bacteroidia</taxon>
        <taxon>Bacteroidales</taxon>
        <taxon>Prevotellaceae</taxon>
        <taxon>Palleniella</taxon>
    </lineage>
</organism>